<dbReference type="InterPro" id="IPR018392">
    <property type="entry name" value="LysM"/>
</dbReference>
<dbReference type="InterPro" id="IPR036779">
    <property type="entry name" value="LysM_dom_sf"/>
</dbReference>
<dbReference type="AlphaFoldDB" id="A0A323TI80"/>
<feature type="region of interest" description="Disordered" evidence="1">
    <location>
        <begin position="219"/>
        <end position="308"/>
    </location>
</feature>
<dbReference type="InterPro" id="IPR014256">
    <property type="entry name" value="Spore_VI_D"/>
</dbReference>
<feature type="domain" description="LysM" evidence="2">
    <location>
        <begin position="326"/>
        <end position="369"/>
    </location>
</feature>
<feature type="compositionally biased region" description="Acidic residues" evidence="1">
    <location>
        <begin position="295"/>
        <end position="305"/>
    </location>
</feature>
<organism evidence="3 4">
    <name type="scientific">Salipaludibacillus keqinensis</name>
    <dbReference type="NCBI Taxonomy" id="2045207"/>
    <lineage>
        <taxon>Bacteria</taxon>
        <taxon>Bacillati</taxon>
        <taxon>Bacillota</taxon>
        <taxon>Bacilli</taxon>
        <taxon>Bacillales</taxon>
        <taxon>Bacillaceae</taxon>
    </lineage>
</organism>
<dbReference type="NCBIfam" id="TIGR02907">
    <property type="entry name" value="spore_VI_D"/>
    <property type="match status" value="1"/>
</dbReference>
<dbReference type="Pfam" id="PF20918">
    <property type="entry name" value="SPOCS_spoVID-N"/>
    <property type="match status" value="1"/>
</dbReference>
<dbReference type="OrthoDB" id="2966368at2"/>
<dbReference type="InterPro" id="IPR048862">
    <property type="entry name" value="SPOCS_spoVID_N"/>
</dbReference>
<dbReference type="Pfam" id="PF01476">
    <property type="entry name" value="LysM"/>
    <property type="match status" value="1"/>
</dbReference>
<sequence length="378" mass="43844">MAYEESSSLSFSMKESVWLDRGKRVDELISLSLEPEITIHEGEEEVSVRGVLQLLGEYRSPVEEVEEDDSNASLAHRADFRSVDEVSDMEGVIEEVHRQFPIDVTIPKERINSMEDVNLFVTNFDYQLPDSKCLEINADLSITGVRSEEDNSNEEENDEEFENLEGRSFSFEQVRTEKGYTDVYDNDEVNDAAVPEDFYAQKKDQFDDEREESFIPEVEEEYEEEVHQHEPRVSFRSEASDNKLSVKDEVKTEAEASDYNEFEEDQRHDLYGEEANVIENTTDAEEEDSKNSERDVEEDQEEESENALYLTKMLSDREEEGYSKLRMCIIQEGESLDVIANRYSLEVSHLMRVNRLKDEEVSEGQLLYIPVRKSSSSR</sequence>
<dbReference type="Gene3D" id="3.10.350.10">
    <property type="entry name" value="LysM domain"/>
    <property type="match status" value="1"/>
</dbReference>
<evidence type="ECO:0000313" key="4">
    <source>
        <dbReference type="Proteomes" id="UP000248214"/>
    </source>
</evidence>
<dbReference type="RefSeq" id="WP_110609686.1">
    <property type="nucleotide sequence ID" value="NZ_PDOD01000002.1"/>
</dbReference>
<evidence type="ECO:0000259" key="2">
    <source>
        <dbReference type="PROSITE" id="PS51782"/>
    </source>
</evidence>
<feature type="region of interest" description="Disordered" evidence="1">
    <location>
        <begin position="146"/>
        <end position="168"/>
    </location>
</feature>
<dbReference type="SUPFAM" id="SSF54106">
    <property type="entry name" value="LysM domain"/>
    <property type="match status" value="1"/>
</dbReference>
<gene>
    <name evidence="3" type="primary">spoVID</name>
    <name evidence="3" type="ORF">CR194_10880</name>
</gene>
<comment type="caution">
    <text evidence="3">The sequence shown here is derived from an EMBL/GenBank/DDBJ whole genome shotgun (WGS) entry which is preliminary data.</text>
</comment>
<evidence type="ECO:0000313" key="3">
    <source>
        <dbReference type="EMBL" id="PYZ93654.1"/>
    </source>
</evidence>
<reference evidence="3 4" key="1">
    <citation type="submission" date="2017-10" db="EMBL/GenBank/DDBJ databases">
        <title>Bacillus sp. nov., a halophilic bacterium isolated from a Keqin Lake.</title>
        <authorList>
            <person name="Wang H."/>
        </authorList>
    </citation>
    <scope>NUCLEOTIDE SEQUENCE [LARGE SCALE GENOMIC DNA]</scope>
    <source>
        <strain evidence="3 4">KQ-12</strain>
    </source>
</reference>
<feature type="compositionally biased region" description="Basic and acidic residues" evidence="1">
    <location>
        <begin position="225"/>
        <end position="254"/>
    </location>
</feature>
<keyword evidence="4" id="KW-1185">Reference proteome</keyword>
<dbReference type="SMART" id="SM00257">
    <property type="entry name" value="LysM"/>
    <property type="match status" value="1"/>
</dbReference>
<dbReference type="EMBL" id="PDOD01000002">
    <property type="protein sequence ID" value="PYZ93654.1"/>
    <property type="molecule type" value="Genomic_DNA"/>
</dbReference>
<feature type="compositionally biased region" description="Acidic residues" evidence="1">
    <location>
        <begin position="255"/>
        <end position="264"/>
    </location>
</feature>
<protein>
    <submittedName>
        <fullName evidence="3">Stage VI sporulation protein D</fullName>
    </submittedName>
</protein>
<dbReference type="PROSITE" id="PS51782">
    <property type="entry name" value="LYSM"/>
    <property type="match status" value="1"/>
</dbReference>
<proteinExistence type="predicted"/>
<name>A0A323TI80_9BACI</name>
<feature type="compositionally biased region" description="Acidic residues" evidence="1">
    <location>
        <begin position="150"/>
        <end position="163"/>
    </location>
</feature>
<dbReference type="Proteomes" id="UP000248214">
    <property type="component" value="Unassembled WGS sequence"/>
</dbReference>
<accession>A0A323TI80</accession>
<evidence type="ECO:0000256" key="1">
    <source>
        <dbReference type="SAM" id="MobiDB-lite"/>
    </source>
</evidence>